<accession>A0A3M7PZ77</accession>
<protein>
    <submittedName>
        <fullName evidence="1">Uncharacterized protein</fullName>
    </submittedName>
</protein>
<gene>
    <name evidence="1" type="ORF">BpHYR1_029896</name>
</gene>
<reference evidence="1 2" key="1">
    <citation type="journal article" date="2018" name="Sci. Rep.">
        <title>Genomic signatures of local adaptation to the degree of environmental predictability in rotifers.</title>
        <authorList>
            <person name="Franch-Gras L."/>
            <person name="Hahn C."/>
            <person name="Garcia-Roger E.M."/>
            <person name="Carmona M.J."/>
            <person name="Serra M."/>
            <person name="Gomez A."/>
        </authorList>
    </citation>
    <scope>NUCLEOTIDE SEQUENCE [LARGE SCALE GENOMIC DNA]</scope>
    <source>
        <strain evidence="1">HYR1</strain>
    </source>
</reference>
<sequence length="60" mass="7159">MAVITLQALSTFVTAPSLGVFLKRSYKRDKKNKTVCKRESKLNVWRRFTHSQYMRTNYIF</sequence>
<dbReference type="AlphaFoldDB" id="A0A3M7PZ77"/>
<dbReference type="Proteomes" id="UP000276133">
    <property type="component" value="Unassembled WGS sequence"/>
</dbReference>
<evidence type="ECO:0000313" key="1">
    <source>
        <dbReference type="EMBL" id="RNA04159.1"/>
    </source>
</evidence>
<comment type="caution">
    <text evidence="1">The sequence shown here is derived from an EMBL/GenBank/DDBJ whole genome shotgun (WGS) entry which is preliminary data.</text>
</comment>
<name>A0A3M7PZ77_BRAPC</name>
<keyword evidence="2" id="KW-1185">Reference proteome</keyword>
<proteinExistence type="predicted"/>
<dbReference type="EMBL" id="REGN01008211">
    <property type="protein sequence ID" value="RNA04159.1"/>
    <property type="molecule type" value="Genomic_DNA"/>
</dbReference>
<evidence type="ECO:0000313" key="2">
    <source>
        <dbReference type="Proteomes" id="UP000276133"/>
    </source>
</evidence>
<organism evidence="1 2">
    <name type="scientific">Brachionus plicatilis</name>
    <name type="common">Marine rotifer</name>
    <name type="synonym">Brachionus muelleri</name>
    <dbReference type="NCBI Taxonomy" id="10195"/>
    <lineage>
        <taxon>Eukaryota</taxon>
        <taxon>Metazoa</taxon>
        <taxon>Spiralia</taxon>
        <taxon>Gnathifera</taxon>
        <taxon>Rotifera</taxon>
        <taxon>Eurotatoria</taxon>
        <taxon>Monogononta</taxon>
        <taxon>Pseudotrocha</taxon>
        <taxon>Ploima</taxon>
        <taxon>Brachionidae</taxon>
        <taxon>Brachionus</taxon>
    </lineage>
</organism>